<keyword evidence="16" id="KW-0031">Aminopeptidase</keyword>
<keyword evidence="8" id="KW-0325">Glycoprotein</keyword>
<evidence type="ECO:0000256" key="7">
    <source>
        <dbReference type="ARBA" id="ARBA00023145"/>
    </source>
</evidence>
<dbReference type="InterPro" id="IPR036496">
    <property type="entry name" value="CathepsinC_exc_dom_sf"/>
</dbReference>
<dbReference type="PROSITE" id="PS00639">
    <property type="entry name" value="THIOL_PROTEASE_HIS"/>
    <property type="match status" value="1"/>
</dbReference>
<dbReference type="GeneID" id="3801902"/>
<evidence type="ECO:0000313" key="17">
    <source>
        <dbReference type="EMBL" id="VTZ81942.1"/>
    </source>
</evidence>
<dbReference type="KEGG" id="pyo:PY17X_1463300"/>
<dbReference type="GO" id="GO:0016020">
    <property type="term" value="C:membrane"/>
    <property type="evidence" value="ECO:0007669"/>
    <property type="project" value="UniProtKB-SubCell"/>
</dbReference>
<dbReference type="EMBL" id="LM993668">
    <property type="protein sequence ID" value="VTZ81942.1"/>
    <property type="molecule type" value="Genomic_DNA"/>
</dbReference>
<reference evidence="17" key="3">
    <citation type="submission" date="2014-05" db="EMBL/GenBank/DDBJ databases">
        <authorList>
            <person name="Aslett M.A."/>
            <person name="De Silva N."/>
        </authorList>
    </citation>
    <scope>NUCLEOTIDE SEQUENCE</scope>
    <source>
        <strain evidence="17">17X</strain>
    </source>
</reference>
<dbReference type="GO" id="GO:0004177">
    <property type="term" value="F:aminopeptidase activity"/>
    <property type="evidence" value="ECO:0007669"/>
    <property type="project" value="UniProtKB-KW"/>
</dbReference>
<evidence type="ECO:0000256" key="1">
    <source>
        <dbReference type="ARBA" id="ARBA00001923"/>
    </source>
</evidence>
<dbReference type="Pfam" id="PF08773">
    <property type="entry name" value="CathepsinC_exc"/>
    <property type="match status" value="1"/>
</dbReference>
<name>A0A077YE09_PLAYE</name>
<comment type="cofactor">
    <cofactor evidence="1">
        <name>chloride</name>
        <dbReference type="ChEBI" id="CHEBI:17996"/>
    </cofactor>
</comment>
<evidence type="ECO:0000256" key="3">
    <source>
        <dbReference type="ARBA" id="ARBA00008455"/>
    </source>
</evidence>
<keyword evidence="16" id="KW-0645">Protease</keyword>
<dbReference type="PANTHER" id="PTHR12411">
    <property type="entry name" value="CYSTEINE PROTEASE FAMILY C1-RELATED"/>
    <property type="match status" value="1"/>
</dbReference>
<evidence type="ECO:0000256" key="4">
    <source>
        <dbReference type="ARBA" id="ARBA00011610"/>
    </source>
</evidence>
<evidence type="ECO:0000256" key="14">
    <source>
        <dbReference type="SAM" id="SignalP"/>
    </source>
</evidence>
<reference evidence="18 19" key="1">
    <citation type="journal article" date="2014" name="BMC Biol.">
        <title>A comprehensive evaluation of rodent malaria parasite genomes and gene expression.</title>
        <authorList>
            <person name="Otto T.D."/>
            <person name="Bohme U."/>
            <person name="Jackson A.P."/>
            <person name="Hunt M."/>
            <person name="Franke-Fayard B."/>
            <person name="Hoeijmakers W.A."/>
            <person name="Religa A.A."/>
            <person name="Robertson L."/>
            <person name="Sanders M."/>
            <person name="Ogun S.A."/>
            <person name="Cunningham D."/>
            <person name="Erhart A."/>
            <person name="Billker O."/>
            <person name="Khan S.M."/>
            <person name="Stunnenberg H.G."/>
            <person name="Langhorne J."/>
            <person name="Holder A.A."/>
            <person name="Waters A.P."/>
            <person name="Newbold C.I."/>
            <person name="Pain A."/>
            <person name="Berriman M."/>
            <person name="Janse C.J."/>
        </authorList>
    </citation>
    <scope>NUCLEOTIDE SEQUENCE [LARGE SCALE GENOMIC DNA]</scope>
    <source>
        <strain evidence="17 18">17X</strain>
        <strain evidence="16 19">YM</strain>
    </source>
</reference>
<dbReference type="GO" id="GO:0008234">
    <property type="term" value="F:cysteine-type peptidase activity"/>
    <property type="evidence" value="ECO:0007669"/>
    <property type="project" value="InterPro"/>
</dbReference>
<dbReference type="AlphaFoldDB" id="A0A077YE09"/>
<dbReference type="VEuPathDB" id="PlasmoDB:PY17X_1463300"/>
<dbReference type="InterPro" id="IPR025660">
    <property type="entry name" value="Pept_his_AS"/>
</dbReference>
<evidence type="ECO:0000313" key="16">
    <source>
        <dbReference type="EMBL" id="CDU20976.1"/>
    </source>
</evidence>
<keyword evidence="16" id="KW-0378">Hydrolase</keyword>
<evidence type="ECO:0000256" key="11">
    <source>
        <dbReference type="ARBA" id="ARBA00030778"/>
    </source>
</evidence>
<evidence type="ECO:0000256" key="12">
    <source>
        <dbReference type="ARBA" id="ARBA00032961"/>
    </source>
</evidence>
<sequence length="561" mass="65713">MKYVLFYFLIVFLIGLAKGDLPIHALMNDVVGIWEIKESEKISDTSEHCGGSVPNKNAENLRPELNNYEKYLQTNYGELKNLKINLTFEKIKLFNDSSSRGIWTYLAVRSVDDNNSIIGNWTMVYDEGFEIRLRGKRYFGFFKYDKKVSEECPSIVENINKINTECYKTDPTKIRLGWIFYERKQKNDKEKIYQWGCFYAEKITKMPISSFVIHNMNNSNKEDNNFVNNKEHTDTDTNFLGLMQKDNYNKIRMNHPGLFGSTKISYIDRHGGKERRIYGCKKRESKKMEMNLVLPKEFSWGDPYNNKNFDEIVEDQKECGSCYLISSVYVLEKRFEILLSKKYKKNIKMNKLFYECIINLSQYNQGCDGGFPFLVGKEIYENGIHATMNYGSLDNKISSKIEKFSRNKKNKEIYYASDYNYISGCYECSSEYDMMREILNNGPIVAAIYATSSLLKIYKLNDYNFIYTTISDENKICDVPNKEFNGWQQTNHAVVIVGWGEYINKNNKLIKYWLIRNTWGNHWGYKGYLKYQRGINLNGIESQAVYIDPDFTRGSGKDLLV</sequence>
<evidence type="ECO:0000259" key="15">
    <source>
        <dbReference type="SMART" id="SM00645"/>
    </source>
</evidence>
<dbReference type="RefSeq" id="XP_022813062.1">
    <property type="nucleotide sequence ID" value="XM_022957718.1"/>
</dbReference>
<evidence type="ECO:0000313" key="18">
    <source>
        <dbReference type="Proteomes" id="UP000072874"/>
    </source>
</evidence>
<dbReference type="SMART" id="SM00645">
    <property type="entry name" value="Pept_C1"/>
    <property type="match status" value="1"/>
</dbReference>
<comment type="subcellular location">
    <subcellularLocation>
        <location evidence="2">Membrane</location>
    </subcellularLocation>
</comment>
<evidence type="ECO:0000256" key="10">
    <source>
        <dbReference type="ARBA" id="ARBA00029779"/>
    </source>
</evidence>
<dbReference type="VEuPathDB" id="PlasmoDB:PY05365"/>
<dbReference type="InterPro" id="IPR000668">
    <property type="entry name" value="Peptidase_C1A_C"/>
</dbReference>
<dbReference type="OrthoDB" id="640249at2759"/>
<dbReference type="InterPro" id="IPR013128">
    <property type="entry name" value="Peptidase_C1A"/>
</dbReference>
<evidence type="ECO:0000256" key="5">
    <source>
        <dbReference type="ARBA" id="ARBA00014709"/>
    </source>
</evidence>
<dbReference type="VEuPathDB" id="PlasmoDB:Py17XNL_001401455"/>
<comment type="similarity">
    <text evidence="3">Belongs to the peptidase C1 family.</text>
</comment>
<dbReference type="GO" id="GO:0006508">
    <property type="term" value="P:proteolysis"/>
    <property type="evidence" value="ECO:0007669"/>
    <property type="project" value="InterPro"/>
</dbReference>
<proteinExistence type="inferred from homology"/>
<dbReference type="Pfam" id="PF00112">
    <property type="entry name" value="Peptidase_C1"/>
    <property type="match status" value="1"/>
</dbReference>
<evidence type="ECO:0000256" key="8">
    <source>
        <dbReference type="ARBA" id="ARBA00023180"/>
    </source>
</evidence>
<reference evidence="17" key="4">
    <citation type="submission" date="2019-05" db="EMBL/GenBank/DDBJ databases">
        <authorList>
            <consortium name="Pathogen Informatics"/>
        </authorList>
    </citation>
    <scope>NUCLEOTIDE SEQUENCE</scope>
    <source>
        <strain evidence="17">17X</strain>
    </source>
</reference>
<feature type="signal peptide" evidence="14">
    <location>
        <begin position="1"/>
        <end position="19"/>
    </location>
</feature>
<accession>A0A077YE09</accession>
<comment type="subunit">
    <text evidence="4">Tetramer of heterotrimers consisting of exclusion domain, heavy- and light chains.</text>
</comment>
<protein>
    <recommendedName>
        <fullName evidence="5">Dipeptidyl peptidase 1</fullName>
    </recommendedName>
    <alternativeName>
        <fullName evidence="10">Cathepsin C</fullName>
    </alternativeName>
    <alternativeName>
        <fullName evidence="9">Cathepsin J</fullName>
    </alternativeName>
    <alternativeName>
        <fullName evidence="12">Dipeptidyl peptidase I</fullName>
    </alternativeName>
    <alternativeName>
        <fullName evidence="11">Dipeptidyl transferase</fullName>
    </alternativeName>
</protein>
<dbReference type="Gene3D" id="2.40.128.80">
    <property type="entry name" value="Cathepsin C, exclusion domain"/>
    <property type="match status" value="1"/>
</dbReference>
<feature type="domain" description="Peptidase C1A papain C-terminal" evidence="15">
    <location>
        <begin position="294"/>
        <end position="548"/>
    </location>
</feature>
<evidence type="ECO:0000256" key="9">
    <source>
        <dbReference type="ARBA" id="ARBA00029762"/>
    </source>
</evidence>
<comment type="function">
    <text evidence="13">Thiol protease. Has dipeptidylpeptidase activity. Active against a broad range of dipeptide substrates composed of both polar and hydrophobic amino acids. Proline cannot occupy the P1 position and arginine cannot occupy the P2 position of the substrate. Can act as both an exopeptidase and endopeptidase. Activates serine proteases such as elastase, cathepsin G and granzymes A and B.</text>
</comment>
<evidence type="ECO:0000256" key="6">
    <source>
        <dbReference type="ARBA" id="ARBA00023136"/>
    </source>
</evidence>
<dbReference type="EMBL" id="LK934642">
    <property type="protein sequence ID" value="CDU20976.1"/>
    <property type="molecule type" value="Genomic_DNA"/>
</dbReference>
<dbReference type="InterPro" id="IPR014882">
    <property type="entry name" value="CathepsinC_exc"/>
</dbReference>
<organism evidence="16 19">
    <name type="scientific">Plasmodium yoelii</name>
    <dbReference type="NCBI Taxonomy" id="5861"/>
    <lineage>
        <taxon>Eukaryota</taxon>
        <taxon>Sar</taxon>
        <taxon>Alveolata</taxon>
        <taxon>Apicomplexa</taxon>
        <taxon>Aconoidasida</taxon>
        <taxon>Haemosporida</taxon>
        <taxon>Plasmodiidae</taxon>
        <taxon>Plasmodium</taxon>
        <taxon>Plasmodium (Vinckeia)</taxon>
    </lineage>
</organism>
<dbReference type="Proteomes" id="UP000072904">
    <property type="component" value="Chromosome 14"/>
</dbReference>
<gene>
    <name evidence="17" type="ORF">PY17X_1463300</name>
    <name evidence="16" type="ORF">PYYM_1464700</name>
</gene>
<dbReference type="PROSITE" id="PS00139">
    <property type="entry name" value="THIOL_PROTEASE_CYS"/>
    <property type="match status" value="1"/>
</dbReference>
<keyword evidence="7" id="KW-0865">Zymogen</keyword>
<feature type="chain" id="PRO_5014483455" description="Dipeptidyl peptidase 1" evidence="14">
    <location>
        <begin position="20"/>
        <end position="561"/>
    </location>
</feature>
<dbReference type="SUPFAM" id="SSF54001">
    <property type="entry name" value="Cysteine proteinases"/>
    <property type="match status" value="1"/>
</dbReference>
<dbReference type="OMA" id="NAVQKSW"/>
<dbReference type="Gene3D" id="3.90.70.10">
    <property type="entry name" value="Cysteine proteinases"/>
    <property type="match status" value="1"/>
</dbReference>
<keyword evidence="6" id="KW-0472">Membrane</keyword>
<reference evidence="16" key="2">
    <citation type="submission" date="2014-05" db="EMBL/GenBank/DDBJ databases">
        <authorList>
            <person name="Aslett A.Martin."/>
            <person name="De Silva Nishadi"/>
        </authorList>
    </citation>
    <scope>NUCLEOTIDE SEQUENCE</scope>
    <source>
        <strain evidence="16">YM</strain>
    </source>
</reference>
<dbReference type="InterPro" id="IPR038765">
    <property type="entry name" value="Papain-like_cys_pep_sf"/>
</dbReference>
<evidence type="ECO:0000256" key="2">
    <source>
        <dbReference type="ARBA" id="ARBA00004370"/>
    </source>
</evidence>
<dbReference type="SUPFAM" id="SSF75001">
    <property type="entry name" value="Dipeptidyl peptidase I (cathepsin C), exclusion domain"/>
    <property type="match status" value="1"/>
</dbReference>
<dbReference type="VEuPathDB" id="PlasmoDB:PYYM_1464700"/>
<evidence type="ECO:0000313" key="19">
    <source>
        <dbReference type="Proteomes" id="UP000072904"/>
    </source>
</evidence>
<dbReference type="Proteomes" id="UP000072874">
    <property type="component" value="Chromosome 14"/>
</dbReference>
<keyword evidence="14" id="KW-0732">Signal</keyword>
<dbReference type="InterPro" id="IPR000169">
    <property type="entry name" value="Pept_cys_AS"/>
</dbReference>
<evidence type="ECO:0000256" key="13">
    <source>
        <dbReference type="ARBA" id="ARBA00045556"/>
    </source>
</evidence>